<evidence type="ECO:0000259" key="7">
    <source>
        <dbReference type="PROSITE" id="PS50106"/>
    </source>
</evidence>
<dbReference type="SUPFAM" id="SSF47090">
    <property type="entry name" value="PGBD-like"/>
    <property type="match status" value="1"/>
</dbReference>
<dbReference type="EMBL" id="CP012502">
    <property type="protein sequence ID" value="AOM81950.1"/>
    <property type="molecule type" value="Genomic_DNA"/>
</dbReference>
<dbReference type="SMART" id="SM00245">
    <property type="entry name" value="TSPc"/>
    <property type="match status" value="1"/>
</dbReference>
<keyword evidence="6" id="KW-0175">Coiled coil</keyword>
<name>A0A1D7QSF2_9BACI</name>
<dbReference type="InterPro" id="IPR036034">
    <property type="entry name" value="PDZ_sf"/>
</dbReference>
<keyword evidence="2 5" id="KW-0645">Protease</keyword>
<reference evidence="8 9" key="1">
    <citation type="submission" date="2015-08" db="EMBL/GenBank/DDBJ databases">
        <title>The complete genome sequence of Bacillus beveridgei MLTeJB.</title>
        <authorList>
            <person name="Hanson T.E."/>
            <person name="Mesa C."/>
            <person name="Basesman S.M."/>
            <person name="Oremland R.S."/>
        </authorList>
    </citation>
    <scope>NUCLEOTIDE SEQUENCE [LARGE SCALE GENOMIC DNA]</scope>
    <source>
        <strain evidence="8 9">MLTeJB</strain>
    </source>
</reference>
<dbReference type="Pfam" id="PF22694">
    <property type="entry name" value="CtpB_N-like"/>
    <property type="match status" value="1"/>
</dbReference>
<dbReference type="PROSITE" id="PS50106">
    <property type="entry name" value="PDZ"/>
    <property type="match status" value="1"/>
</dbReference>
<dbReference type="InterPro" id="IPR029045">
    <property type="entry name" value="ClpP/crotonase-like_dom_sf"/>
</dbReference>
<dbReference type="Gene3D" id="3.30.750.44">
    <property type="match status" value="1"/>
</dbReference>
<dbReference type="InterPro" id="IPR004447">
    <property type="entry name" value="Peptidase_S41A"/>
</dbReference>
<dbReference type="GO" id="GO:0004252">
    <property type="term" value="F:serine-type endopeptidase activity"/>
    <property type="evidence" value="ECO:0007669"/>
    <property type="project" value="UniProtKB-EC"/>
</dbReference>
<dbReference type="SUPFAM" id="SSF50156">
    <property type="entry name" value="PDZ domain-like"/>
    <property type="match status" value="1"/>
</dbReference>
<comment type="similarity">
    <text evidence="1 5">Belongs to the peptidase S41A family.</text>
</comment>
<protein>
    <submittedName>
        <fullName evidence="8">Carboxyl-terminal protease</fullName>
        <ecNumber evidence="8">3.4.21.102</ecNumber>
    </submittedName>
</protein>
<dbReference type="AlphaFoldDB" id="A0A1D7QSF2"/>
<dbReference type="CDD" id="cd07560">
    <property type="entry name" value="Peptidase_S41_CPP"/>
    <property type="match status" value="1"/>
</dbReference>
<keyword evidence="9" id="KW-1185">Reference proteome</keyword>
<sequence length="496" mass="54206">MGNKKLFLPLAFVLAVMIGSIGTLVTMELLTEEEPAAQDLSEEEINEIVMEELENQQAADLGDLEEEMEKIAQTYNLLLDRYVDEPDQDKLIEGAVNGMLETLDDPYSVYMDADTAAEFSESLDSSFEGIGAEVSMVNGVVTIVAPFRDSPAEDAGLRPNDQIVAIDGEDIEGLSLYEAVLDIRGEKGTTVTLTIERPGVSDPLDIDVVRDEIPVETVHSELLEEEGQRIGYLEVTSFSENTAERFEEELTALESEGIDSLLIDVRGNPGGYLQSVEEIGNLLIPGGSPILQFEGRDGERSRTISNLEEEKDYPMAVITDEGSASASEILAAALKEAGGHEVVGESTFGKGTVQQTIPLGDGSELKLTMLRWLTSDGNDVNEVGVQPTVEVSQPEYFYVSPINTDETLSLDMNNEYISNAQIMLEAVGYNPGRDDGYFDEGTVEAVEAFQSAEDIEVTGTIGEETADRLQELLIEQVRDRENDAQFDRAIEVLTEN</sequence>
<evidence type="ECO:0000256" key="3">
    <source>
        <dbReference type="ARBA" id="ARBA00022801"/>
    </source>
</evidence>
<evidence type="ECO:0000256" key="5">
    <source>
        <dbReference type="RuleBase" id="RU004404"/>
    </source>
</evidence>
<dbReference type="Pfam" id="PF03572">
    <property type="entry name" value="Peptidase_S41"/>
    <property type="match status" value="1"/>
</dbReference>
<dbReference type="InterPro" id="IPR005151">
    <property type="entry name" value="Tail-specific_protease"/>
</dbReference>
<dbReference type="NCBIfam" id="TIGR00225">
    <property type="entry name" value="prc"/>
    <property type="match status" value="1"/>
</dbReference>
<dbReference type="PANTHER" id="PTHR32060">
    <property type="entry name" value="TAIL-SPECIFIC PROTEASE"/>
    <property type="match status" value="1"/>
</dbReference>
<gene>
    <name evidence="8" type="primary">ctpB</name>
    <name evidence="8" type="ORF">BBEV_0557</name>
</gene>
<dbReference type="GO" id="GO:0030288">
    <property type="term" value="C:outer membrane-bounded periplasmic space"/>
    <property type="evidence" value="ECO:0007669"/>
    <property type="project" value="TreeGrafter"/>
</dbReference>
<dbReference type="PANTHER" id="PTHR32060:SF29">
    <property type="entry name" value="CARBOXY-TERMINAL PROCESSING PROTEASE CTPB"/>
    <property type="match status" value="1"/>
</dbReference>
<dbReference type="InterPro" id="IPR055210">
    <property type="entry name" value="CtpA/B_N"/>
</dbReference>
<keyword evidence="4 5" id="KW-0720">Serine protease</keyword>
<evidence type="ECO:0000256" key="1">
    <source>
        <dbReference type="ARBA" id="ARBA00009179"/>
    </source>
</evidence>
<evidence type="ECO:0000256" key="2">
    <source>
        <dbReference type="ARBA" id="ARBA00022670"/>
    </source>
</evidence>
<dbReference type="PATRIC" id="fig|632773.3.peg.601"/>
<dbReference type="Gene3D" id="3.90.226.10">
    <property type="entry name" value="2-enoyl-CoA Hydratase, Chain A, domain 1"/>
    <property type="match status" value="1"/>
</dbReference>
<dbReference type="CDD" id="cd06782">
    <property type="entry name" value="cpPDZ_CPP-like"/>
    <property type="match status" value="1"/>
</dbReference>
<feature type="domain" description="PDZ" evidence="7">
    <location>
        <begin position="116"/>
        <end position="184"/>
    </location>
</feature>
<dbReference type="STRING" id="632773.BBEV_0557"/>
<evidence type="ECO:0000256" key="6">
    <source>
        <dbReference type="SAM" id="Coils"/>
    </source>
</evidence>
<dbReference type="InterPro" id="IPR002477">
    <property type="entry name" value="Peptidoglycan-bd-like"/>
</dbReference>
<dbReference type="FunFam" id="2.30.42.10:FF:000063">
    <property type="entry name" value="Peptidase, S41 family"/>
    <property type="match status" value="1"/>
</dbReference>
<dbReference type="InterPro" id="IPR036366">
    <property type="entry name" value="PGBDSf"/>
</dbReference>
<dbReference type="Proteomes" id="UP000094463">
    <property type="component" value="Chromosome"/>
</dbReference>
<dbReference type="InterPro" id="IPR001478">
    <property type="entry name" value="PDZ"/>
</dbReference>
<dbReference type="GO" id="GO:0006508">
    <property type="term" value="P:proteolysis"/>
    <property type="evidence" value="ECO:0007669"/>
    <property type="project" value="UniProtKB-KW"/>
</dbReference>
<feature type="coiled-coil region" evidence="6">
    <location>
        <begin position="50"/>
        <end position="81"/>
    </location>
</feature>
<keyword evidence="3 5" id="KW-0378">Hydrolase</keyword>
<dbReference type="SUPFAM" id="SSF52096">
    <property type="entry name" value="ClpP/crotonase"/>
    <property type="match status" value="1"/>
</dbReference>
<organism evidence="8 9">
    <name type="scientific">Salisediminibacterium beveridgei</name>
    <dbReference type="NCBI Taxonomy" id="632773"/>
    <lineage>
        <taxon>Bacteria</taxon>
        <taxon>Bacillati</taxon>
        <taxon>Bacillota</taxon>
        <taxon>Bacilli</taxon>
        <taxon>Bacillales</taxon>
        <taxon>Bacillaceae</taxon>
        <taxon>Salisediminibacterium</taxon>
    </lineage>
</organism>
<dbReference type="Pfam" id="PF13180">
    <property type="entry name" value="PDZ_2"/>
    <property type="match status" value="1"/>
</dbReference>
<dbReference type="EC" id="3.4.21.102" evidence="8"/>
<evidence type="ECO:0000256" key="4">
    <source>
        <dbReference type="ARBA" id="ARBA00022825"/>
    </source>
</evidence>
<accession>A0A1D7QSF2</accession>
<dbReference type="Gene3D" id="1.10.101.10">
    <property type="entry name" value="PGBD-like superfamily/PGBD"/>
    <property type="match status" value="1"/>
</dbReference>
<evidence type="ECO:0000313" key="8">
    <source>
        <dbReference type="EMBL" id="AOM81950.1"/>
    </source>
</evidence>
<dbReference type="Pfam" id="PF01471">
    <property type="entry name" value="PG_binding_1"/>
    <property type="match status" value="1"/>
</dbReference>
<dbReference type="OrthoDB" id="9812068at2"/>
<dbReference type="GO" id="GO:0007165">
    <property type="term" value="P:signal transduction"/>
    <property type="evidence" value="ECO:0007669"/>
    <property type="project" value="TreeGrafter"/>
</dbReference>
<dbReference type="RefSeq" id="WP_069364078.1">
    <property type="nucleotide sequence ID" value="NZ_CP012502.1"/>
</dbReference>
<proteinExistence type="inferred from homology"/>
<dbReference type="KEGG" id="bbev:BBEV_0557"/>
<dbReference type="InterPro" id="IPR036365">
    <property type="entry name" value="PGBD-like_sf"/>
</dbReference>
<dbReference type="SMART" id="SM00228">
    <property type="entry name" value="PDZ"/>
    <property type="match status" value="1"/>
</dbReference>
<dbReference type="Gene3D" id="2.30.42.10">
    <property type="match status" value="1"/>
</dbReference>
<evidence type="ECO:0000313" key="9">
    <source>
        <dbReference type="Proteomes" id="UP000094463"/>
    </source>
</evidence>